<dbReference type="InterPro" id="IPR017946">
    <property type="entry name" value="PLC-like_Pdiesterase_TIM-brl"/>
</dbReference>
<evidence type="ECO:0000256" key="2">
    <source>
        <dbReference type="SAM" id="SignalP"/>
    </source>
</evidence>
<dbReference type="EMBL" id="VFLP01000001">
    <property type="protein sequence ID" value="TRX98685.1"/>
    <property type="molecule type" value="Genomic_DNA"/>
</dbReference>
<proteinExistence type="predicted"/>
<dbReference type="CDD" id="cd20071">
    <property type="entry name" value="SET_SMYD"/>
    <property type="match status" value="1"/>
</dbReference>
<dbReference type="SMART" id="SM00148">
    <property type="entry name" value="PLCXc"/>
    <property type="match status" value="1"/>
</dbReference>
<dbReference type="InterPro" id="IPR001214">
    <property type="entry name" value="SET_dom"/>
</dbReference>
<dbReference type="CDD" id="cd08586">
    <property type="entry name" value="PI-PLCc_BcPLC_like"/>
    <property type="match status" value="1"/>
</dbReference>
<feature type="chain" id="PRO_5021821240" description="SET domain-containing protein" evidence="2">
    <location>
        <begin position="23"/>
        <end position="897"/>
    </location>
</feature>
<dbReference type="Proteomes" id="UP000319160">
    <property type="component" value="Unassembled WGS sequence"/>
</dbReference>
<dbReference type="PROSITE" id="PS50280">
    <property type="entry name" value="SET"/>
    <property type="match status" value="1"/>
</dbReference>
<evidence type="ECO:0000256" key="1">
    <source>
        <dbReference type="SAM" id="MobiDB-lite"/>
    </source>
</evidence>
<keyword evidence="5" id="KW-1185">Reference proteome</keyword>
<feature type="domain" description="SET" evidence="3">
    <location>
        <begin position="118"/>
        <end position="255"/>
    </location>
</feature>
<accession>A0A553IEQ0</accession>
<dbReference type="STRING" id="2512241.A0A553IEQ0"/>
<comment type="caution">
    <text evidence="4">The sequence shown here is derived from an EMBL/GenBank/DDBJ whole genome shotgun (WGS) entry which is preliminary data.</text>
</comment>
<reference evidence="5" key="1">
    <citation type="submission" date="2019-06" db="EMBL/GenBank/DDBJ databases">
        <title>Draft genome sequence of the griseofulvin-producing fungus Xylaria cubensis strain G536.</title>
        <authorList>
            <person name="Mead M.E."/>
            <person name="Raja H.A."/>
            <person name="Steenwyk J.L."/>
            <person name="Knowles S.L."/>
            <person name="Oberlies N.H."/>
            <person name="Rokas A."/>
        </authorList>
    </citation>
    <scope>NUCLEOTIDE SEQUENCE [LARGE SCALE GENOMIC DNA]</scope>
    <source>
        <strain evidence="5">G536</strain>
    </source>
</reference>
<name>A0A553IEQ0_9PEZI</name>
<dbReference type="PANTHER" id="PTHR47332">
    <property type="entry name" value="SET DOMAIN-CONTAINING PROTEIN 5"/>
    <property type="match status" value="1"/>
</dbReference>
<dbReference type="PROSITE" id="PS50007">
    <property type="entry name" value="PIPLC_X_DOMAIN"/>
    <property type="match status" value="1"/>
</dbReference>
<evidence type="ECO:0000313" key="4">
    <source>
        <dbReference type="EMBL" id="TRX98685.1"/>
    </source>
</evidence>
<dbReference type="InterPro" id="IPR046341">
    <property type="entry name" value="SET_dom_sf"/>
</dbReference>
<evidence type="ECO:0000259" key="3">
    <source>
        <dbReference type="PROSITE" id="PS50280"/>
    </source>
</evidence>
<dbReference type="GO" id="GO:0006629">
    <property type="term" value="P:lipid metabolic process"/>
    <property type="evidence" value="ECO:0007669"/>
    <property type="project" value="InterPro"/>
</dbReference>
<dbReference type="Pfam" id="PF00856">
    <property type="entry name" value="SET"/>
    <property type="match status" value="1"/>
</dbReference>
<dbReference type="SUPFAM" id="SSF51695">
    <property type="entry name" value="PLC-like phosphodiesterases"/>
    <property type="match status" value="1"/>
</dbReference>
<dbReference type="GO" id="GO:0008081">
    <property type="term" value="F:phosphoric diester hydrolase activity"/>
    <property type="evidence" value="ECO:0007669"/>
    <property type="project" value="InterPro"/>
</dbReference>
<keyword evidence="2" id="KW-0732">Signal</keyword>
<evidence type="ECO:0000313" key="5">
    <source>
        <dbReference type="Proteomes" id="UP000319160"/>
    </source>
</evidence>
<dbReference type="InterPro" id="IPR000909">
    <property type="entry name" value="PLipase_C_PInositol-sp_X_dom"/>
</dbReference>
<dbReference type="InterPro" id="IPR053185">
    <property type="entry name" value="SET_domain_protein"/>
</dbReference>
<dbReference type="OrthoDB" id="1046782at2759"/>
<dbReference type="Pfam" id="PF00388">
    <property type="entry name" value="PI-PLC-X"/>
    <property type="match status" value="1"/>
</dbReference>
<organism evidence="4 5">
    <name type="scientific">Xylaria flabelliformis</name>
    <dbReference type="NCBI Taxonomy" id="2512241"/>
    <lineage>
        <taxon>Eukaryota</taxon>
        <taxon>Fungi</taxon>
        <taxon>Dikarya</taxon>
        <taxon>Ascomycota</taxon>
        <taxon>Pezizomycotina</taxon>
        <taxon>Sordariomycetes</taxon>
        <taxon>Xylariomycetidae</taxon>
        <taxon>Xylariales</taxon>
        <taxon>Xylariaceae</taxon>
        <taxon>Xylaria</taxon>
    </lineage>
</organism>
<dbReference type="SUPFAM" id="SSF82199">
    <property type="entry name" value="SET domain"/>
    <property type="match status" value="1"/>
</dbReference>
<dbReference type="PANTHER" id="PTHR47332:SF6">
    <property type="entry name" value="SET DOMAIN-CONTAINING PROTEIN"/>
    <property type="match status" value="1"/>
</dbReference>
<dbReference type="Gene3D" id="3.20.20.190">
    <property type="entry name" value="Phosphatidylinositol (PI) phosphodiesterase"/>
    <property type="match status" value="1"/>
</dbReference>
<feature type="region of interest" description="Disordered" evidence="1">
    <location>
        <begin position="395"/>
        <end position="419"/>
    </location>
</feature>
<dbReference type="AlphaFoldDB" id="A0A553IEQ0"/>
<gene>
    <name evidence="4" type="ORF">FHL15_000027</name>
</gene>
<protein>
    <recommendedName>
        <fullName evidence="3">SET domain-containing protein</fullName>
    </recommendedName>
</protein>
<feature type="signal peptide" evidence="2">
    <location>
        <begin position="1"/>
        <end position="22"/>
    </location>
</feature>
<dbReference type="Gene3D" id="2.170.270.10">
    <property type="entry name" value="SET domain"/>
    <property type="match status" value="1"/>
</dbReference>
<sequence length="897" mass="100178">MRATWHHLLLAAIVPIGYTVQAHDGQNTCLWKLPFLSLEQYACAPADIAIFDKDLQDNNAGDLESNIWNTFPDCFGEYCVYTNSNFLGKGISLITTAPNHARVAGLQVPETILRPGYENTQIIEVPGKGKGLAATRTVRRGERIMATRPALLVHRNAFRELRLEDIYYLMDTAIDKLPKPRKESYLAQAGSMGGHKITDILFTNSFQIALGDDEDSFHYGNFPDVLAFFVDQNLTHYTHAVRDIEPGEELTISYLDALQVRSVRQERTRSSLGFSCGCSHCTMSKKEADASDSRLITLSQIESELSDFNSKRPSPAMIEKYVALYKKERLEFKIAGAYTLAALNYNFLGKADMAKKYARLSVEAGLLESGPNAADVQQMEMLADAPKSHWSWNMKPHRPTAPLATANSTNESDTEPLSDPLTMADLTIRNLTATPLELKIIERFEGQPSSDVSVDDVKKLATNFTSKFTDIFNSSSDVVSPNVQIKGEALDRRDVSVPLEPFETCTTDILAADPGREVLRLTFESEGHRYQVDAPSPSRRSTVMKKIDGAPNEYTVVYIQSGGYLAIFSSANLACWMREIRDEYPLTALSIPGTHNSPTCHVALPSVRCQAVGIREQLENGVRFLDIRVNVSQEDTALTLVHSAFPISLTGNKYFKDLVDTIYAFLDANPSETIIMSVKREGTGRGTDQKLSKLLKEKFYNEKRWYTEPRIPRLGEVRGRIILLRRHVNDESLNHEWGDRGWGLDGSAWPDNCEDGRVGSGIARVQDFYEVDQKTNIEKKIELARKHLERAAEGVCRLPDHEGFREDAPPTPFFINFLSASNFFNANCWPEKIAAKANPAIIEYLCVRHGRDGKGPAGLKVGDAATGIVVTDWVGLRGDWDLIRCIVGWNAKLQLKH</sequence>